<accession>A0AAV4RYW8</accession>
<proteinExistence type="predicted"/>
<evidence type="ECO:0000313" key="3">
    <source>
        <dbReference type="Proteomes" id="UP001054945"/>
    </source>
</evidence>
<name>A0AAV4RYW8_CAEEX</name>
<dbReference type="EMBL" id="BPLR01008710">
    <property type="protein sequence ID" value="GIY26635.1"/>
    <property type="molecule type" value="Genomic_DNA"/>
</dbReference>
<evidence type="ECO:0000313" key="2">
    <source>
        <dbReference type="EMBL" id="GIY26635.1"/>
    </source>
</evidence>
<comment type="caution">
    <text evidence="2">The sequence shown here is derived from an EMBL/GenBank/DDBJ whole genome shotgun (WGS) entry which is preliminary data.</text>
</comment>
<keyword evidence="3" id="KW-1185">Reference proteome</keyword>
<organism evidence="2 3">
    <name type="scientific">Caerostris extrusa</name>
    <name type="common">Bark spider</name>
    <name type="synonym">Caerostris bankana</name>
    <dbReference type="NCBI Taxonomy" id="172846"/>
    <lineage>
        <taxon>Eukaryota</taxon>
        <taxon>Metazoa</taxon>
        <taxon>Ecdysozoa</taxon>
        <taxon>Arthropoda</taxon>
        <taxon>Chelicerata</taxon>
        <taxon>Arachnida</taxon>
        <taxon>Araneae</taxon>
        <taxon>Araneomorphae</taxon>
        <taxon>Entelegynae</taxon>
        <taxon>Araneoidea</taxon>
        <taxon>Araneidae</taxon>
        <taxon>Caerostris</taxon>
    </lineage>
</organism>
<evidence type="ECO:0000256" key="1">
    <source>
        <dbReference type="SAM" id="MobiDB-lite"/>
    </source>
</evidence>
<gene>
    <name evidence="2" type="primary">Tubgcp5</name>
    <name evidence="2" type="ORF">CEXT_698991</name>
</gene>
<reference evidence="2 3" key="1">
    <citation type="submission" date="2021-06" db="EMBL/GenBank/DDBJ databases">
        <title>Caerostris extrusa draft genome.</title>
        <authorList>
            <person name="Kono N."/>
            <person name="Arakawa K."/>
        </authorList>
    </citation>
    <scope>NUCLEOTIDE SEQUENCE [LARGE SCALE GENOMIC DNA]</scope>
</reference>
<protein>
    <submittedName>
        <fullName evidence="2">Gamma-tubulin complex component</fullName>
    </submittedName>
</protein>
<dbReference type="Proteomes" id="UP001054945">
    <property type="component" value="Unassembled WGS sequence"/>
</dbReference>
<dbReference type="AlphaFoldDB" id="A0AAV4RYW8"/>
<feature type="region of interest" description="Disordered" evidence="1">
    <location>
        <begin position="82"/>
        <end position="107"/>
    </location>
</feature>
<sequence>MRELRFSFMIWFDKTESEKEEGFKILSLILNLWNSSNESDECHKPSIPSISESSEESWSFDWSAYLHEDDINYNSYSDVSSELSQSDQNSENESPSNEDSLDGLPDPLLRPPTRDDSAWASAQIAKTVLHERNVIKEILWMMCGVKDLFVAHWDGRKYIPYSQIHFTNLTSNSVYLVLNEFCSYATKMTLLQDFLYKTVLDVSQICHTYEAYVQSLLEIFTENSGFN</sequence>